<evidence type="ECO:0000256" key="4">
    <source>
        <dbReference type="SAM" id="MobiDB-lite"/>
    </source>
</evidence>
<evidence type="ECO:0000313" key="9">
    <source>
        <dbReference type="Proteomes" id="UP000053096"/>
    </source>
</evidence>
<dbReference type="PANTHER" id="PTHR22550">
    <property type="entry name" value="SPORE GERMINATION PROTEIN"/>
    <property type="match status" value="1"/>
</dbReference>
<evidence type="ECO:0000313" key="8">
    <source>
        <dbReference type="EMBL" id="CUJ04293.1"/>
    </source>
</evidence>
<keyword evidence="8" id="KW-0808">Transferase</keyword>
<dbReference type="InterPro" id="IPR036465">
    <property type="entry name" value="vWFA_dom_sf"/>
</dbReference>
<evidence type="ECO:0000313" key="10">
    <source>
        <dbReference type="Proteomes" id="UP000092950"/>
    </source>
</evidence>
<keyword evidence="5" id="KW-0472">Membrane</keyword>
<evidence type="ECO:0000256" key="2">
    <source>
        <dbReference type="ARBA" id="ARBA00022803"/>
    </source>
</evidence>
<dbReference type="Pfam" id="PF13519">
    <property type="entry name" value="VWA_2"/>
    <property type="match status" value="1"/>
</dbReference>
<dbReference type="Proteomes" id="UP000092950">
    <property type="component" value="Chromosome"/>
</dbReference>
<dbReference type="InterPro" id="IPR050768">
    <property type="entry name" value="UPF0353/GerABKA_families"/>
</dbReference>
<feature type="region of interest" description="Disordered" evidence="4">
    <location>
        <begin position="455"/>
        <end position="487"/>
    </location>
</feature>
<dbReference type="Gene3D" id="3.40.50.410">
    <property type="entry name" value="von Willebrand factor, type A domain"/>
    <property type="match status" value="1"/>
</dbReference>
<evidence type="ECO:0000313" key="7">
    <source>
        <dbReference type="EMBL" id="ANY18271.1"/>
    </source>
</evidence>
<sequence>MDIDLSAFHFLRPAWLWLLPLALVLLALWRLRQGAGRWSGHIAPQLLPYLTLSPGGGRGLRPVHGLALMLALGGLAAAGPAWQRDTPAFLDNTAPLIAAVDLSPSMDANDVPPTRLEAAKHKLRDLLERRKGARTGLIAYAGSAHLVLPPTDDAALLAVFIDALDTQLIARPGRDVGAVRTLAARVLAAEQAGGTLLLLTDGGSRQTGSREAKVEMQTMVLAVGARNVGGVLDGQGRPRTDAQGNPVSDDFDAQALRALARSLDAPLASLTADGDDLDWVERHAQRHFQAVQGKGEANWKDAGYWLCWPLALLALLSLRRGGGVAWMLALAAVLAAPPAPVQAGALADAFFTPDQQGRRAFERGDFKQAAERFEDPYWKGRAAYEGGQYPAALAAFARLRTPEGWFYQGNTQVKLHHYDAARQAYRQALALKPDWEAARFNLRIVESLLSAMAEEDEGQGADKPDQTTVDKGAAQGRERTPAAGQAVSEADWLRNLSLSPAQFLRGKFAIEDAKP</sequence>
<keyword evidence="5" id="KW-1133">Transmembrane helix</keyword>
<reference evidence="8 9" key="1">
    <citation type="submission" date="2015-09" db="EMBL/GenBank/DDBJ databases">
        <authorList>
            <person name="Jackson K.R."/>
            <person name="Lunt B.L."/>
            <person name="Fisher J.N.B."/>
            <person name="Gardner A.V."/>
            <person name="Bailey M.E."/>
            <person name="Deus L.M."/>
            <person name="Earl A.S."/>
            <person name="Gibby P.D."/>
            <person name="Hartmann K.A."/>
            <person name="Liu J.E."/>
            <person name="Manci A.M."/>
            <person name="Nielsen D.A."/>
            <person name="Solomon M.B."/>
            <person name="Breakwell D.P."/>
            <person name="Burnett S.H."/>
            <person name="Grose J.H."/>
        </authorList>
    </citation>
    <scope>NUCLEOTIDE SEQUENCE [LARGE SCALE GENOMIC DNA]</scope>
    <source>
        <strain evidence="8 9">2789STDY5608636</strain>
    </source>
</reference>
<accession>A0A0M7H6R3</accession>
<dbReference type="Gene3D" id="1.25.40.10">
    <property type="entry name" value="Tetratricopeptide repeat domain"/>
    <property type="match status" value="1"/>
</dbReference>
<dbReference type="AlphaFoldDB" id="A0A0J6EYC6"/>
<evidence type="ECO:0000256" key="3">
    <source>
        <dbReference type="PROSITE-ProRule" id="PRU00339"/>
    </source>
</evidence>
<gene>
    <name evidence="7" type="ORF">BBN53_09785</name>
    <name evidence="8" type="ORF">ERS370011_03465</name>
</gene>
<dbReference type="SUPFAM" id="SSF53300">
    <property type="entry name" value="vWA-like"/>
    <property type="match status" value="1"/>
</dbReference>
<dbReference type="OrthoDB" id="9807628at2"/>
<name>A0A0J6EYC6_9BORD</name>
<keyword evidence="5" id="KW-0812">Transmembrane</keyword>
<dbReference type="SMART" id="SM00327">
    <property type="entry name" value="VWA"/>
    <property type="match status" value="1"/>
</dbReference>
<dbReference type="PANTHER" id="PTHR22550:SF14">
    <property type="entry name" value="VWFA DOMAIN-CONTAINING PROTEIN"/>
    <property type="match status" value="1"/>
</dbReference>
<proteinExistence type="predicted"/>
<feature type="domain" description="VWFA" evidence="6">
    <location>
        <begin position="93"/>
        <end position="255"/>
    </location>
</feature>
<dbReference type="PROSITE" id="PS50005">
    <property type="entry name" value="TPR"/>
    <property type="match status" value="1"/>
</dbReference>
<protein>
    <submittedName>
        <fullName evidence="8">Predicted O-linked N-acetylglucosamine transferase, SPINDLY family</fullName>
    </submittedName>
</protein>
<dbReference type="KEGG" id="bpdz:BBN53_09785"/>
<dbReference type="EMBL" id="CP016440">
    <property type="protein sequence ID" value="ANY18271.1"/>
    <property type="molecule type" value="Genomic_DNA"/>
</dbReference>
<organism evidence="8 9">
    <name type="scientific">Bordetella pseudohinzii</name>
    <dbReference type="NCBI Taxonomy" id="1331258"/>
    <lineage>
        <taxon>Bacteria</taxon>
        <taxon>Pseudomonadati</taxon>
        <taxon>Pseudomonadota</taxon>
        <taxon>Betaproteobacteria</taxon>
        <taxon>Burkholderiales</taxon>
        <taxon>Alcaligenaceae</taxon>
        <taxon>Bordetella</taxon>
    </lineage>
</organism>
<dbReference type="InterPro" id="IPR013105">
    <property type="entry name" value="TPR_2"/>
</dbReference>
<evidence type="ECO:0000259" key="6">
    <source>
        <dbReference type="SMART" id="SM00327"/>
    </source>
</evidence>
<dbReference type="RefSeq" id="WP_043211911.1">
    <property type="nucleotide sequence ID" value="NZ_CAJGUP010000112.1"/>
</dbReference>
<dbReference type="Pfam" id="PF07719">
    <property type="entry name" value="TPR_2"/>
    <property type="match status" value="1"/>
</dbReference>
<feature type="repeat" description="TPR" evidence="3">
    <location>
        <begin position="402"/>
        <end position="435"/>
    </location>
</feature>
<dbReference type="SMART" id="SM00028">
    <property type="entry name" value="TPR"/>
    <property type="match status" value="1"/>
</dbReference>
<dbReference type="InterPro" id="IPR019734">
    <property type="entry name" value="TPR_rpt"/>
</dbReference>
<feature type="transmembrane region" description="Helical" evidence="5">
    <location>
        <begin position="14"/>
        <end position="31"/>
    </location>
</feature>
<accession>A0A0J6EYC6</accession>
<dbReference type="InterPro" id="IPR002035">
    <property type="entry name" value="VWF_A"/>
</dbReference>
<keyword evidence="10" id="KW-1185">Reference proteome</keyword>
<dbReference type="SUPFAM" id="SSF48452">
    <property type="entry name" value="TPR-like"/>
    <property type="match status" value="1"/>
</dbReference>
<dbReference type="Proteomes" id="UP000053096">
    <property type="component" value="Unassembled WGS sequence"/>
</dbReference>
<dbReference type="EMBL" id="CYTV01000011">
    <property type="protein sequence ID" value="CUJ04293.1"/>
    <property type="molecule type" value="Genomic_DNA"/>
</dbReference>
<keyword evidence="2 3" id="KW-0802">TPR repeat</keyword>
<keyword evidence="1" id="KW-0677">Repeat</keyword>
<dbReference type="InterPro" id="IPR011990">
    <property type="entry name" value="TPR-like_helical_dom_sf"/>
</dbReference>
<evidence type="ECO:0000256" key="1">
    <source>
        <dbReference type="ARBA" id="ARBA00022737"/>
    </source>
</evidence>
<evidence type="ECO:0000256" key="5">
    <source>
        <dbReference type="SAM" id="Phobius"/>
    </source>
</evidence>
<dbReference type="GO" id="GO:0016740">
    <property type="term" value="F:transferase activity"/>
    <property type="evidence" value="ECO:0007669"/>
    <property type="project" value="UniProtKB-KW"/>
</dbReference>
<reference evidence="7 10" key="2">
    <citation type="submission" date="2016-07" db="EMBL/GenBank/DDBJ databases">
        <title>Complete genome sequences of Bordetella pseudohinzii.</title>
        <authorList>
            <person name="Spilker T."/>
            <person name="Darrah R."/>
            <person name="LiPuma J.J."/>
        </authorList>
    </citation>
    <scope>NUCLEOTIDE SEQUENCE [LARGE SCALE GENOMIC DNA]</scope>
    <source>
        <strain evidence="7 10">HI4681</strain>
    </source>
</reference>